<keyword evidence="2" id="KW-1185">Reference proteome</keyword>
<organism evidence="1 2">
    <name type="scientific">Cirrhinus mrigala</name>
    <name type="common">Mrigala</name>
    <dbReference type="NCBI Taxonomy" id="683832"/>
    <lineage>
        <taxon>Eukaryota</taxon>
        <taxon>Metazoa</taxon>
        <taxon>Chordata</taxon>
        <taxon>Craniata</taxon>
        <taxon>Vertebrata</taxon>
        <taxon>Euteleostomi</taxon>
        <taxon>Actinopterygii</taxon>
        <taxon>Neopterygii</taxon>
        <taxon>Teleostei</taxon>
        <taxon>Ostariophysi</taxon>
        <taxon>Cypriniformes</taxon>
        <taxon>Cyprinidae</taxon>
        <taxon>Labeoninae</taxon>
        <taxon>Labeonini</taxon>
        <taxon>Cirrhinus</taxon>
    </lineage>
</organism>
<dbReference type="EMBL" id="JAMKFB020000850">
    <property type="protein sequence ID" value="KAL0146868.1"/>
    <property type="molecule type" value="Genomic_DNA"/>
</dbReference>
<evidence type="ECO:0000313" key="1">
    <source>
        <dbReference type="EMBL" id="KAL0146868.1"/>
    </source>
</evidence>
<accession>A0ABD0MF16</accession>
<comment type="caution">
    <text evidence="1">The sequence shown here is derived from an EMBL/GenBank/DDBJ whole genome shotgun (WGS) entry which is preliminary data.</text>
</comment>
<reference evidence="1 2" key="1">
    <citation type="submission" date="2024-05" db="EMBL/GenBank/DDBJ databases">
        <title>Genome sequencing and assembly of Indian major carp, Cirrhinus mrigala (Hamilton, 1822).</title>
        <authorList>
            <person name="Mohindra V."/>
            <person name="Chowdhury L.M."/>
            <person name="Lal K."/>
            <person name="Jena J.K."/>
        </authorList>
    </citation>
    <scope>NUCLEOTIDE SEQUENCE [LARGE SCALE GENOMIC DNA]</scope>
    <source>
        <strain evidence="1">CM1030</strain>
        <tissue evidence="1">Blood</tissue>
    </source>
</reference>
<gene>
    <name evidence="1" type="ORF">M9458_057807</name>
</gene>
<dbReference type="AlphaFoldDB" id="A0ABD0MF16"/>
<dbReference type="Proteomes" id="UP001529510">
    <property type="component" value="Unassembled WGS sequence"/>
</dbReference>
<dbReference type="PANTHER" id="PTHR47510">
    <property type="entry name" value="REVERSE TRANSCRIPTASE DOMAIN-CONTAINING PROTEIN"/>
    <property type="match status" value="1"/>
</dbReference>
<proteinExistence type="predicted"/>
<dbReference type="PANTHER" id="PTHR47510:SF3">
    <property type="entry name" value="ENDO_EXONUCLEASE_PHOSPHATASE DOMAIN-CONTAINING PROTEIN"/>
    <property type="match status" value="1"/>
</dbReference>
<name>A0ABD0MF16_CIRMR</name>
<sequence length="134" mass="14536">MSKQPDIFNTSLSQAVVPTCLKSTSIIPVPKKSPVSCLNDYRPIALTPIMMKCFERGAVESVLTSCITVWYGNCSAADRKTLQRTVNTAAKIIGAPLPSILDIFLARCSSKASSIMKDPTHPSHNLFQLLPSGR</sequence>
<evidence type="ECO:0000313" key="2">
    <source>
        <dbReference type="Proteomes" id="UP001529510"/>
    </source>
</evidence>
<feature type="non-terminal residue" evidence="1">
    <location>
        <position position="134"/>
    </location>
</feature>
<protein>
    <submittedName>
        <fullName evidence="1">Uncharacterized protein</fullName>
    </submittedName>
</protein>